<feature type="domain" description="Beta-lactamase-related" evidence="2">
    <location>
        <begin position="29"/>
        <end position="338"/>
    </location>
</feature>
<dbReference type="PANTHER" id="PTHR43283">
    <property type="entry name" value="BETA-LACTAMASE-RELATED"/>
    <property type="match status" value="1"/>
</dbReference>
<name>F4GZZ2_CELFA</name>
<dbReference type="eggNOG" id="COG1680">
    <property type="taxonomic scope" value="Bacteria"/>
</dbReference>
<dbReference type="InterPro" id="IPR050789">
    <property type="entry name" value="Diverse_Enzym_Activities"/>
</dbReference>
<dbReference type="HOGENOM" id="CLU_020027_8_0_11"/>
<gene>
    <name evidence="3" type="ordered locus">Celf_0774</name>
</gene>
<dbReference type="Pfam" id="PF00144">
    <property type="entry name" value="Beta-lactamase"/>
    <property type="match status" value="1"/>
</dbReference>
<sequence>MSAPGASLPVVDTPPSTPEAPCPSPALATVAVTLDGRGGIRVAGSADVRSGRAADATTPFHLCSMAKTVTAVGVLRLARDGVLDLDADVRDVVDVAVPHGVGPTVRQLLAHRGGVEDAPGSFTPTASPAPRTADVLAGSTAHHDGPVRVTRPPGTAFAYSDAGYCLVERVVEVATGEPFADAMHRAVVEPLGLLRTAFWAGETVTGGPRAATLARVAGSACAGHHADGTRVDGGRVHYAGPAASGLWSAPTDVAVLLEDLLRAWTGDARAVVLDPGTAAAMLSDPDDLGVGLGVFVGGSPVARVMTQGWGVGFQGQVRVDLRSGAAVAALLAQDPGVPQEESVVGRTVLDLLAGLARP</sequence>
<feature type="region of interest" description="Disordered" evidence="1">
    <location>
        <begin position="1"/>
        <end position="22"/>
    </location>
</feature>
<feature type="region of interest" description="Disordered" evidence="1">
    <location>
        <begin position="115"/>
        <end position="149"/>
    </location>
</feature>
<dbReference type="InterPro" id="IPR001466">
    <property type="entry name" value="Beta-lactam-related"/>
</dbReference>
<keyword evidence="4" id="KW-1185">Reference proteome</keyword>
<dbReference type="Gene3D" id="3.40.710.10">
    <property type="entry name" value="DD-peptidase/beta-lactamase superfamily"/>
    <property type="match status" value="1"/>
</dbReference>
<dbReference type="AlphaFoldDB" id="F4GZZ2"/>
<dbReference type="SUPFAM" id="SSF56601">
    <property type="entry name" value="beta-lactamase/transpeptidase-like"/>
    <property type="match status" value="1"/>
</dbReference>
<protein>
    <submittedName>
        <fullName evidence="3">Beta-lactamase</fullName>
    </submittedName>
</protein>
<dbReference type="EMBL" id="CP002666">
    <property type="protein sequence ID" value="AEE44914.1"/>
    <property type="molecule type" value="Genomic_DNA"/>
</dbReference>
<dbReference type="KEGG" id="cfi:Celf_0774"/>
<organism evidence="3 4">
    <name type="scientific">Cellulomonas fimi (strain ATCC 484 / DSM 20113 / JCM 1341 / CCUG 24087 / LMG 16345 / NBRC 15513 / NCIMB 8980 / NCTC 7547 / NRS-133)</name>
    <dbReference type="NCBI Taxonomy" id="590998"/>
    <lineage>
        <taxon>Bacteria</taxon>
        <taxon>Bacillati</taxon>
        <taxon>Actinomycetota</taxon>
        <taxon>Actinomycetes</taxon>
        <taxon>Micrococcales</taxon>
        <taxon>Cellulomonadaceae</taxon>
        <taxon>Cellulomonas</taxon>
    </lineage>
</organism>
<accession>F4GZZ2</accession>
<dbReference type="Proteomes" id="UP000008460">
    <property type="component" value="Chromosome"/>
</dbReference>
<proteinExistence type="predicted"/>
<evidence type="ECO:0000256" key="1">
    <source>
        <dbReference type="SAM" id="MobiDB-lite"/>
    </source>
</evidence>
<dbReference type="PANTHER" id="PTHR43283:SF3">
    <property type="entry name" value="BETA-LACTAMASE FAMILY PROTEIN (AFU_ORTHOLOGUE AFUA_5G07500)"/>
    <property type="match status" value="1"/>
</dbReference>
<evidence type="ECO:0000259" key="2">
    <source>
        <dbReference type="Pfam" id="PF00144"/>
    </source>
</evidence>
<dbReference type="InterPro" id="IPR012338">
    <property type="entry name" value="Beta-lactam/transpept-like"/>
</dbReference>
<evidence type="ECO:0000313" key="4">
    <source>
        <dbReference type="Proteomes" id="UP000008460"/>
    </source>
</evidence>
<reference evidence="3 4" key="1">
    <citation type="submission" date="2011-04" db="EMBL/GenBank/DDBJ databases">
        <title>Complete sequence of Cellulomonas fimi ATCC 484.</title>
        <authorList>
            <consortium name="US DOE Joint Genome Institute"/>
            <person name="Lucas S."/>
            <person name="Han J."/>
            <person name="Lapidus A."/>
            <person name="Cheng J.-F."/>
            <person name="Goodwin L."/>
            <person name="Pitluck S."/>
            <person name="Peters L."/>
            <person name="Chertkov O."/>
            <person name="Detter J.C."/>
            <person name="Han C."/>
            <person name="Tapia R."/>
            <person name="Land M."/>
            <person name="Hauser L."/>
            <person name="Kyrpides N."/>
            <person name="Ivanova N."/>
            <person name="Ovchinnikova G."/>
            <person name="Pagani I."/>
            <person name="Mead D."/>
            <person name="Brumm P."/>
            <person name="Woyke T."/>
        </authorList>
    </citation>
    <scope>NUCLEOTIDE SEQUENCE [LARGE SCALE GENOMIC DNA]</scope>
    <source>
        <strain evidence="4">ATCC 484 / DSM 20113 / JCM 1341 / NBRC 15513 / NCIMB 8980 / NCTC 7547</strain>
    </source>
</reference>
<dbReference type="STRING" id="590998.Celf_0774"/>
<evidence type="ECO:0000313" key="3">
    <source>
        <dbReference type="EMBL" id="AEE44914.1"/>
    </source>
</evidence>